<dbReference type="GO" id="GO:0016323">
    <property type="term" value="C:basolateral plasma membrane"/>
    <property type="evidence" value="ECO:0007669"/>
    <property type="project" value="TreeGrafter"/>
</dbReference>
<dbReference type="Pfam" id="PF21549">
    <property type="entry name" value="PRDM2_PR"/>
    <property type="match status" value="1"/>
</dbReference>
<dbReference type="GO" id="GO:0016324">
    <property type="term" value="C:apical plasma membrane"/>
    <property type="evidence" value="ECO:0007669"/>
    <property type="project" value="TreeGrafter"/>
</dbReference>
<keyword evidence="3" id="KW-0732">Signal</keyword>
<dbReference type="InterPro" id="IPR044414">
    <property type="entry name" value="PRDM2_PR-SET"/>
</dbReference>
<keyword evidence="2" id="KW-0472">Membrane</keyword>
<dbReference type="FunFam" id="2.170.270.10:FF:000026">
    <property type="entry name" value="PR domain zinc finger protein 2"/>
    <property type="match status" value="1"/>
</dbReference>
<organism evidence="5 6">
    <name type="scientific">Platysternon megacephalum</name>
    <name type="common">big-headed turtle</name>
    <dbReference type="NCBI Taxonomy" id="55544"/>
    <lineage>
        <taxon>Eukaryota</taxon>
        <taxon>Metazoa</taxon>
        <taxon>Chordata</taxon>
        <taxon>Craniata</taxon>
        <taxon>Vertebrata</taxon>
        <taxon>Euteleostomi</taxon>
        <taxon>Archelosauria</taxon>
        <taxon>Testudinata</taxon>
        <taxon>Testudines</taxon>
        <taxon>Cryptodira</taxon>
        <taxon>Durocryptodira</taxon>
        <taxon>Testudinoidea</taxon>
        <taxon>Platysternidae</taxon>
        <taxon>Platysternon</taxon>
    </lineage>
</organism>
<dbReference type="InterPro" id="IPR001214">
    <property type="entry name" value="SET_dom"/>
</dbReference>
<evidence type="ECO:0000256" key="2">
    <source>
        <dbReference type="SAM" id="Phobius"/>
    </source>
</evidence>
<dbReference type="GO" id="GO:0007155">
    <property type="term" value="P:cell adhesion"/>
    <property type="evidence" value="ECO:0007669"/>
    <property type="project" value="TreeGrafter"/>
</dbReference>
<dbReference type="OrthoDB" id="9049279at2759"/>
<dbReference type="GO" id="GO:0007165">
    <property type="term" value="P:signal transduction"/>
    <property type="evidence" value="ECO:0007669"/>
    <property type="project" value="TreeGrafter"/>
</dbReference>
<proteinExistence type="predicted"/>
<name>A0A4D9EZ71_9SAUR</name>
<dbReference type="PROSITE" id="PS50280">
    <property type="entry name" value="SET"/>
    <property type="match status" value="1"/>
</dbReference>
<reference evidence="5 6" key="2">
    <citation type="submission" date="2019-04" db="EMBL/GenBank/DDBJ databases">
        <title>The genome sequence of big-headed turtle.</title>
        <authorList>
            <person name="Gong S."/>
        </authorList>
    </citation>
    <scope>NUCLEOTIDE SEQUENCE [LARGE SCALE GENOMIC DNA]</scope>
    <source>
        <strain evidence="5">DO16091913</strain>
        <tissue evidence="5">Muscle</tissue>
    </source>
</reference>
<dbReference type="GO" id="GO:0030027">
    <property type="term" value="C:lamellipodium"/>
    <property type="evidence" value="ECO:0007669"/>
    <property type="project" value="TreeGrafter"/>
</dbReference>
<keyword evidence="5" id="KW-0675">Receptor</keyword>
<dbReference type="EMBL" id="QXTE01000014">
    <property type="protein sequence ID" value="TFK13653.1"/>
    <property type="molecule type" value="Genomic_DNA"/>
</dbReference>
<dbReference type="GO" id="GO:0016477">
    <property type="term" value="P:cell migration"/>
    <property type="evidence" value="ECO:0007669"/>
    <property type="project" value="TreeGrafter"/>
</dbReference>
<dbReference type="InterPro" id="IPR046341">
    <property type="entry name" value="SET_dom_sf"/>
</dbReference>
<dbReference type="PANTHER" id="PTHR47390:SF1">
    <property type="entry name" value="PODOPLANIN"/>
    <property type="match status" value="1"/>
</dbReference>
<reference evidence="5 6" key="1">
    <citation type="submission" date="2019-04" db="EMBL/GenBank/DDBJ databases">
        <title>Draft genome of the big-headed turtle Platysternon megacephalum.</title>
        <authorList>
            <person name="Gong S."/>
        </authorList>
    </citation>
    <scope>NUCLEOTIDE SEQUENCE [LARGE SCALE GENOMIC DNA]</scope>
    <source>
        <strain evidence="5">DO16091913</strain>
        <tissue evidence="5">Muscle</tissue>
    </source>
</reference>
<dbReference type="SUPFAM" id="SSF82199">
    <property type="entry name" value="SET domain"/>
    <property type="match status" value="1"/>
</dbReference>
<feature type="region of interest" description="Disordered" evidence="1">
    <location>
        <begin position="364"/>
        <end position="393"/>
    </location>
</feature>
<dbReference type="SMART" id="SM00317">
    <property type="entry name" value="SET"/>
    <property type="match status" value="1"/>
</dbReference>
<dbReference type="GO" id="GO:1901731">
    <property type="term" value="P:positive regulation of platelet aggregation"/>
    <property type="evidence" value="ECO:0007669"/>
    <property type="project" value="TreeGrafter"/>
</dbReference>
<dbReference type="Proteomes" id="UP000297703">
    <property type="component" value="Unassembled WGS sequence"/>
</dbReference>
<evidence type="ECO:0000313" key="5">
    <source>
        <dbReference type="EMBL" id="TFK13653.1"/>
    </source>
</evidence>
<feature type="signal peptide" evidence="3">
    <location>
        <begin position="1"/>
        <end position="21"/>
    </location>
</feature>
<gene>
    <name evidence="5" type="ORF">DR999_PMT02664</name>
</gene>
<keyword evidence="2" id="KW-0812">Transmembrane</keyword>
<feature type="compositionally biased region" description="Acidic residues" evidence="1">
    <location>
        <begin position="78"/>
        <end position="99"/>
    </location>
</feature>
<accession>A0A4D9EZ71</accession>
<comment type="caution">
    <text evidence="5">The sequence shown here is derived from an EMBL/GenBank/DDBJ whole genome shotgun (WGS) entry which is preliminary data.</text>
</comment>
<evidence type="ECO:0000256" key="1">
    <source>
        <dbReference type="SAM" id="MobiDB-lite"/>
    </source>
</evidence>
<feature type="chain" id="PRO_5020022531" evidence="3">
    <location>
        <begin position="22"/>
        <end position="492"/>
    </location>
</feature>
<feature type="domain" description="SET" evidence="4">
    <location>
        <begin position="236"/>
        <end position="349"/>
    </location>
</feature>
<feature type="transmembrane region" description="Helical" evidence="2">
    <location>
        <begin position="111"/>
        <end position="138"/>
    </location>
</feature>
<dbReference type="STRING" id="55544.A0A4D9EZ71"/>
<dbReference type="Pfam" id="PF05808">
    <property type="entry name" value="Podoplanin"/>
    <property type="match status" value="1"/>
</dbReference>
<dbReference type="InterPro" id="IPR052684">
    <property type="entry name" value="Podoplanin_domain"/>
</dbReference>
<sequence>MFIQAQLLIFLLGSMPFRAFAEEASTVPLEDETVSIDFKDRNDSEVEERPTLLPTRLHTIRDLFPLEELMTTESMVADNEDSENSTDPDVVENSEDEVGGEPGTTDEKDGLATVALVGIIVGIMIAVGIVTGIIIAVVRKMSGRYSLSFQYSQEKVLSFDDTKLIDAKIQQSTFTGRRQNGVRLVPEPGAAPGHLEPGRPQGEVVSAAAAQNTTESAGAAETLADVPEHVLKGLPEEVRLFPSAVDKTRLGVWATKSILKGKKFGPFVGDKKKRSQVKNNVYMWEVYYPNLGWMCVDATDPRKGNWLRYVNWALSGKEQNLFPLEINRTIYYKTLKPIEPGEELLVWYNGEDNPEIAAAIEEERAAHRSKKHSPKAKKDQVEDPAGSSSHVGPFRNLMSGMPPCVCERADCGSEDLRTLHVLAYGPGDPIFLFTPTPASPEGERRNCGILPVLSKFSYWVSTHTLFQSPLQAVSKGYIMALGVYNGFWTLLQ</sequence>
<keyword evidence="2" id="KW-1133">Transmembrane helix</keyword>
<dbReference type="Gene3D" id="2.170.270.10">
    <property type="entry name" value="SET domain"/>
    <property type="match status" value="1"/>
</dbReference>
<keyword evidence="6" id="KW-1185">Reference proteome</keyword>
<feature type="region of interest" description="Disordered" evidence="1">
    <location>
        <begin position="74"/>
        <end position="107"/>
    </location>
</feature>
<evidence type="ECO:0000313" key="6">
    <source>
        <dbReference type="Proteomes" id="UP000297703"/>
    </source>
</evidence>
<dbReference type="PANTHER" id="PTHR47390">
    <property type="entry name" value="PODOPLANIN"/>
    <property type="match status" value="1"/>
</dbReference>
<evidence type="ECO:0000256" key="3">
    <source>
        <dbReference type="SAM" id="SignalP"/>
    </source>
</evidence>
<dbReference type="GO" id="GO:0042054">
    <property type="term" value="F:histone methyltransferase activity"/>
    <property type="evidence" value="ECO:0007669"/>
    <property type="project" value="InterPro"/>
</dbReference>
<protein>
    <submittedName>
        <fullName evidence="5">Tumor necrosis factor receptor superfamily member 8</fullName>
    </submittedName>
</protein>
<dbReference type="CDD" id="cd19188">
    <property type="entry name" value="PR-SET_PRDM2"/>
    <property type="match status" value="1"/>
</dbReference>
<dbReference type="AlphaFoldDB" id="A0A4D9EZ71"/>
<evidence type="ECO:0000259" key="4">
    <source>
        <dbReference type="PROSITE" id="PS50280"/>
    </source>
</evidence>